<protein>
    <submittedName>
        <fullName evidence="2">Uncharacterized protein</fullName>
    </submittedName>
</protein>
<feature type="region of interest" description="Disordered" evidence="1">
    <location>
        <begin position="1"/>
        <end position="92"/>
    </location>
</feature>
<dbReference type="AlphaFoldDB" id="A0AAE0Z2G5"/>
<reference evidence="2" key="1">
    <citation type="journal article" date="2023" name="G3 (Bethesda)">
        <title>A reference genome for the long-term kleptoplast-retaining sea slug Elysia crispata morphotype clarki.</title>
        <authorList>
            <person name="Eastman K.E."/>
            <person name="Pendleton A.L."/>
            <person name="Shaikh M.A."/>
            <person name="Suttiyut T."/>
            <person name="Ogas R."/>
            <person name="Tomko P."/>
            <person name="Gavelis G."/>
            <person name="Widhalm J.R."/>
            <person name="Wisecaver J.H."/>
        </authorList>
    </citation>
    <scope>NUCLEOTIDE SEQUENCE</scope>
    <source>
        <strain evidence="2">ECLA1</strain>
    </source>
</reference>
<dbReference type="Proteomes" id="UP001283361">
    <property type="component" value="Unassembled WGS sequence"/>
</dbReference>
<dbReference type="EMBL" id="JAWDGP010004873">
    <property type="protein sequence ID" value="KAK3761542.1"/>
    <property type="molecule type" value="Genomic_DNA"/>
</dbReference>
<evidence type="ECO:0000313" key="2">
    <source>
        <dbReference type="EMBL" id="KAK3761542.1"/>
    </source>
</evidence>
<sequence length="332" mass="37836">MLKVLPPLEEMLRQADEEYEASQRRDEAEAEMPPQEEGQEETQASGPLPELDEETEMMISEEVQKVMQKEASAKRPKLQMTSKVPNADASKPTKNLLGKAARLNQSYVLRQARGKYPTEIEYGVQSLNRILPPIDETMEEPLKSFMKVLRTYVEGGDPASSITFEVLEDRILRSTKAADESDSEHFQRIASALQIVQTMRTSKFDIFRVLVEMSQKDVSDARQHERFTEAIRIKAEKSGAEVAKLEVETSDARLDLEAKRKKGDSVDHLMREISVLEARSKIVLLKEFPDRPLAAYVDGYDDDVRNGRRRTAYDLRTDHARTHIGVGRMRRG</sequence>
<comment type="caution">
    <text evidence="2">The sequence shown here is derived from an EMBL/GenBank/DDBJ whole genome shotgun (WGS) entry which is preliminary data.</text>
</comment>
<name>A0AAE0Z2G5_9GAST</name>
<feature type="compositionally biased region" description="Basic and acidic residues" evidence="1">
    <location>
        <begin position="10"/>
        <end position="27"/>
    </location>
</feature>
<gene>
    <name evidence="2" type="ORF">RRG08_010266</name>
</gene>
<keyword evidence="3" id="KW-1185">Reference proteome</keyword>
<feature type="compositionally biased region" description="Basic and acidic residues" evidence="1">
    <location>
        <begin position="62"/>
        <end position="73"/>
    </location>
</feature>
<proteinExistence type="predicted"/>
<accession>A0AAE0Z2G5</accession>
<evidence type="ECO:0000256" key="1">
    <source>
        <dbReference type="SAM" id="MobiDB-lite"/>
    </source>
</evidence>
<organism evidence="2 3">
    <name type="scientific">Elysia crispata</name>
    <name type="common">lettuce slug</name>
    <dbReference type="NCBI Taxonomy" id="231223"/>
    <lineage>
        <taxon>Eukaryota</taxon>
        <taxon>Metazoa</taxon>
        <taxon>Spiralia</taxon>
        <taxon>Lophotrochozoa</taxon>
        <taxon>Mollusca</taxon>
        <taxon>Gastropoda</taxon>
        <taxon>Heterobranchia</taxon>
        <taxon>Euthyneura</taxon>
        <taxon>Panpulmonata</taxon>
        <taxon>Sacoglossa</taxon>
        <taxon>Placobranchoidea</taxon>
        <taxon>Plakobranchidae</taxon>
        <taxon>Elysia</taxon>
    </lineage>
</organism>
<evidence type="ECO:0000313" key="3">
    <source>
        <dbReference type="Proteomes" id="UP001283361"/>
    </source>
</evidence>